<dbReference type="AlphaFoldDB" id="A0A645DRD0"/>
<accession>A0A645DRD0</accession>
<protein>
    <recommendedName>
        <fullName evidence="2">Ribosome maturation factor RimP</fullName>
    </recommendedName>
</protein>
<name>A0A645DRD0_9ZZZZ</name>
<evidence type="ECO:0000313" key="1">
    <source>
        <dbReference type="EMBL" id="MPM91866.1"/>
    </source>
</evidence>
<reference evidence="1" key="1">
    <citation type="submission" date="2019-08" db="EMBL/GenBank/DDBJ databases">
        <authorList>
            <person name="Kucharzyk K."/>
            <person name="Murdoch R.W."/>
            <person name="Higgins S."/>
            <person name="Loffler F."/>
        </authorList>
    </citation>
    <scope>NUCLEOTIDE SEQUENCE</scope>
</reference>
<sequence>MGAISDEQVIIKHIALDGLSDGFVIRRLENVYRIDVDGRYEHKIHRLYSLQNQRHEAFLEIMEDNHSNLFKEALLASKKHELIVKLYIDETEEQEDIIGFVKAVDDNEAIISRISDDGSYDGESVLYLNDIIKLDCGRRGEIIRQLLHREEDK</sequence>
<evidence type="ECO:0008006" key="2">
    <source>
        <dbReference type="Google" id="ProtNLM"/>
    </source>
</evidence>
<proteinExistence type="predicted"/>
<dbReference type="EMBL" id="VSSQ01038873">
    <property type="protein sequence ID" value="MPM91866.1"/>
    <property type="molecule type" value="Genomic_DNA"/>
</dbReference>
<organism evidence="1">
    <name type="scientific">bioreactor metagenome</name>
    <dbReference type="NCBI Taxonomy" id="1076179"/>
    <lineage>
        <taxon>unclassified sequences</taxon>
        <taxon>metagenomes</taxon>
        <taxon>ecological metagenomes</taxon>
    </lineage>
</organism>
<comment type="caution">
    <text evidence="1">The sequence shown here is derived from an EMBL/GenBank/DDBJ whole genome shotgun (WGS) entry which is preliminary data.</text>
</comment>
<gene>
    <name evidence="1" type="ORF">SDC9_139000</name>
</gene>